<dbReference type="PANTHER" id="PTHR10579">
    <property type="entry name" value="CALCIUM-ACTIVATED CHLORIDE CHANNEL REGULATOR"/>
    <property type="match status" value="1"/>
</dbReference>
<dbReference type="SMART" id="SM00327">
    <property type="entry name" value="VWA"/>
    <property type="match status" value="1"/>
</dbReference>
<organism evidence="2 3">
    <name type="scientific">Phialemonium thermophilum</name>
    <dbReference type="NCBI Taxonomy" id="223376"/>
    <lineage>
        <taxon>Eukaryota</taxon>
        <taxon>Fungi</taxon>
        <taxon>Dikarya</taxon>
        <taxon>Ascomycota</taxon>
        <taxon>Pezizomycotina</taxon>
        <taxon>Sordariomycetes</taxon>
        <taxon>Sordariomycetidae</taxon>
        <taxon>Cephalothecales</taxon>
        <taxon>Cephalothecaceae</taxon>
        <taxon>Phialemonium</taxon>
    </lineage>
</organism>
<dbReference type="InterPro" id="IPR032838">
    <property type="entry name" value="Vwaint_dom"/>
</dbReference>
<dbReference type="SUPFAM" id="SSF53300">
    <property type="entry name" value="vWA-like"/>
    <property type="match status" value="1"/>
</dbReference>
<reference evidence="2 3" key="1">
    <citation type="journal article" date="2024" name="Commun. Biol.">
        <title>Comparative genomic analysis of thermophilic fungi reveals convergent evolutionary adaptations and gene losses.</title>
        <authorList>
            <person name="Steindorff A.S."/>
            <person name="Aguilar-Pontes M.V."/>
            <person name="Robinson A.J."/>
            <person name="Andreopoulos B."/>
            <person name="LaButti K."/>
            <person name="Kuo A."/>
            <person name="Mondo S."/>
            <person name="Riley R."/>
            <person name="Otillar R."/>
            <person name="Haridas S."/>
            <person name="Lipzen A."/>
            <person name="Grimwood J."/>
            <person name="Schmutz J."/>
            <person name="Clum A."/>
            <person name="Reid I.D."/>
            <person name="Moisan M.C."/>
            <person name="Butler G."/>
            <person name="Nguyen T.T.M."/>
            <person name="Dewar K."/>
            <person name="Conant G."/>
            <person name="Drula E."/>
            <person name="Henrissat B."/>
            <person name="Hansel C."/>
            <person name="Singer S."/>
            <person name="Hutchinson M.I."/>
            <person name="de Vries R.P."/>
            <person name="Natvig D.O."/>
            <person name="Powell A.J."/>
            <person name="Tsang A."/>
            <person name="Grigoriev I.V."/>
        </authorList>
    </citation>
    <scope>NUCLEOTIDE SEQUENCE [LARGE SCALE GENOMIC DNA]</scope>
    <source>
        <strain evidence="2 3">ATCC 24622</strain>
    </source>
</reference>
<dbReference type="InterPro" id="IPR051266">
    <property type="entry name" value="CLCR"/>
</dbReference>
<dbReference type="InterPro" id="IPR036465">
    <property type="entry name" value="vWFA_dom_sf"/>
</dbReference>
<evidence type="ECO:0000313" key="3">
    <source>
        <dbReference type="Proteomes" id="UP001586593"/>
    </source>
</evidence>
<dbReference type="Gene3D" id="3.40.50.410">
    <property type="entry name" value="von Willebrand factor, type A domain"/>
    <property type="match status" value="1"/>
</dbReference>
<dbReference type="EMBL" id="JAZHXJ010000134">
    <property type="protein sequence ID" value="KAL1872640.1"/>
    <property type="molecule type" value="Genomic_DNA"/>
</dbReference>
<accession>A0ABR3XAF6</accession>
<keyword evidence="3" id="KW-1185">Reference proteome</keyword>
<dbReference type="InterPro" id="IPR039510">
    <property type="entry name" value="Vint_dom"/>
</dbReference>
<proteinExistence type="predicted"/>
<dbReference type="Proteomes" id="UP001586593">
    <property type="component" value="Unassembled WGS sequence"/>
</dbReference>
<name>A0ABR3XAF6_9PEZI</name>
<dbReference type="PANTHER" id="PTHR10579:SF156">
    <property type="entry name" value="VWFA DOMAIN-CONTAINING PROTEIN"/>
    <property type="match status" value="1"/>
</dbReference>
<dbReference type="Pfam" id="PF00092">
    <property type="entry name" value="VWA"/>
    <property type="match status" value="1"/>
</dbReference>
<dbReference type="PROSITE" id="PS50234">
    <property type="entry name" value="VWFA"/>
    <property type="match status" value="1"/>
</dbReference>
<dbReference type="Pfam" id="PF14624">
    <property type="entry name" value="Vwaint"/>
    <property type="match status" value="1"/>
</dbReference>
<dbReference type="InterPro" id="IPR002035">
    <property type="entry name" value="VWF_A"/>
</dbReference>
<dbReference type="Pfam" id="PF14623">
    <property type="entry name" value="Vint"/>
    <property type="match status" value="1"/>
</dbReference>
<evidence type="ECO:0000259" key="1">
    <source>
        <dbReference type="PROSITE" id="PS50234"/>
    </source>
</evidence>
<evidence type="ECO:0000313" key="2">
    <source>
        <dbReference type="EMBL" id="KAL1872640.1"/>
    </source>
</evidence>
<protein>
    <recommendedName>
        <fullName evidence="1">VWFA domain-containing protein</fullName>
    </recommendedName>
</protein>
<gene>
    <name evidence="2" type="ORF">VTK73DRAFT_1401</name>
</gene>
<sequence length="647" mass="69957">MVRLPFVSSLISSPSQQEAGLFKHAPLDSLTLEVHPFQSLDGLIVKVQPPKAPAESGKGGAPCDIVLVIDVSGSMQCNAPVPGKAGEQKEDYGLSVLDLTKHAARTILETLGDQDRLGIVVFSEDARVLQKLEPMNAANKKKAQANIEKMTPESSTNLWHGLLEGLKLFNSSGGSGGRVPALMVLTDGMPNHMCPAQGYVPKLRKMEQLPATIHTFGFGYSLRSGLLKSIAEIGGGNYSFIPDAGMIGTVFVHAVANLQSTFARATLRLTYPSYLQLEETMGETVEKQNPVKFEEDGHFQRQLVIPLGNIQYGQSRDIYLRYKEAGELKKLLHGQTEKEKQSVQDPPVIQAVLEYTQFTPALGRAAAQQSILDFTTTMSQAEMDYHMSRSALVSFLATTYPLRRNDEEHVPLQQIHQAKRIELETLIASIPAAQHDDPASESLMADLRGTPLSPAQDGPAQEAQGQVRLALEPAHFARWGAHYLPSLAGAHTRQVCNSFKDPGPLAYGKGSPLFAKCRDRLDAAFDALPPPRPSNPTTYRGKIRMSSYNRSSNPCFAASSVVRLASAVDGKDAPHSGVAEGQLIRIGRLRAGMSVLTPKGPREVAAVLKTRVLREVMSATLGQSTPSSFGTTMTLIPTPSLLAVSGV</sequence>
<feature type="domain" description="VWFA" evidence="1">
    <location>
        <begin position="64"/>
        <end position="255"/>
    </location>
</feature>
<comment type="caution">
    <text evidence="2">The sequence shown here is derived from an EMBL/GenBank/DDBJ whole genome shotgun (WGS) entry which is preliminary data.</text>
</comment>